<dbReference type="PIRSF" id="PIRSF010372">
    <property type="entry name" value="PaiB"/>
    <property type="match status" value="1"/>
</dbReference>
<dbReference type="Pfam" id="PF04299">
    <property type="entry name" value="FMN_bind_2"/>
    <property type="match status" value="1"/>
</dbReference>
<sequence>MAQMWRAGGRVAEQLFEPLLCQTAMYNPIHFQLHDQKEIWHLIAESPLATLIGADDQGQAFVTHVPLTVQVIEQSACGVEPGTCTWSLEGHMARANPHWGWLDDQAARGVDVLAVFNGPSAYVSPKHYEHERNVPTWNYLAVHVYGRMEWVTGQDDKDALLKRLIAENEPAYADQWHELPADFKAKMLGAIVGFRLQVTRCEAKAKLSQNRSAVERARIREAFRSGSPSEQGLANWMDRLLP</sequence>
<dbReference type="Proteomes" id="UP001219862">
    <property type="component" value="Unassembled WGS sequence"/>
</dbReference>
<evidence type="ECO:0000313" key="1">
    <source>
        <dbReference type="EMBL" id="MDC8783915.1"/>
    </source>
</evidence>
<evidence type="ECO:0000313" key="2">
    <source>
        <dbReference type="Proteomes" id="UP001219862"/>
    </source>
</evidence>
<proteinExistence type="predicted"/>
<dbReference type="SUPFAM" id="SSF50475">
    <property type="entry name" value="FMN-binding split barrel"/>
    <property type="match status" value="1"/>
</dbReference>
<dbReference type="PANTHER" id="PTHR35802">
    <property type="entry name" value="PROTEASE SYNTHASE AND SPORULATION PROTEIN PAI 2"/>
    <property type="match status" value="1"/>
</dbReference>
<dbReference type="Gene3D" id="2.30.110.10">
    <property type="entry name" value="Electron Transport, Fmn-binding Protein, Chain A"/>
    <property type="match status" value="1"/>
</dbReference>
<organism evidence="1 2">
    <name type="scientific">Roseateles koreensis</name>
    <dbReference type="NCBI Taxonomy" id="2987526"/>
    <lineage>
        <taxon>Bacteria</taxon>
        <taxon>Pseudomonadati</taxon>
        <taxon>Pseudomonadota</taxon>
        <taxon>Betaproteobacteria</taxon>
        <taxon>Burkholderiales</taxon>
        <taxon>Sphaerotilaceae</taxon>
        <taxon>Roseateles</taxon>
    </lineage>
</organism>
<comment type="caution">
    <text evidence="1">The sequence shown here is derived from an EMBL/GenBank/DDBJ whole genome shotgun (WGS) entry which is preliminary data.</text>
</comment>
<dbReference type="EMBL" id="JAQQXS010000001">
    <property type="protein sequence ID" value="MDC8783915.1"/>
    <property type="molecule type" value="Genomic_DNA"/>
</dbReference>
<keyword evidence="2" id="KW-1185">Reference proteome</keyword>
<dbReference type="InterPro" id="IPR007396">
    <property type="entry name" value="TR_PAI2-type"/>
</dbReference>
<reference evidence="1 2" key="1">
    <citation type="submission" date="2022-10" db="EMBL/GenBank/DDBJ databases">
        <title>paucibacter sp. hw8 Genome sequencing.</title>
        <authorList>
            <person name="Park S."/>
        </authorList>
    </citation>
    <scope>NUCLEOTIDE SEQUENCE [LARGE SCALE GENOMIC DNA]</scope>
    <source>
        <strain evidence="2">hw8</strain>
    </source>
</reference>
<dbReference type="PANTHER" id="PTHR35802:SF1">
    <property type="entry name" value="PROTEASE SYNTHASE AND SPORULATION PROTEIN PAI 2"/>
    <property type="match status" value="1"/>
</dbReference>
<gene>
    <name evidence="1" type="ORF">PRZ01_01765</name>
</gene>
<name>A0ABT5KLX9_9BURK</name>
<protein>
    <submittedName>
        <fullName evidence="1">FMN-binding negative transcriptional regulator</fullName>
    </submittedName>
</protein>
<dbReference type="InterPro" id="IPR012349">
    <property type="entry name" value="Split_barrel_FMN-bd"/>
</dbReference>
<accession>A0ABT5KLX9</accession>